<evidence type="ECO:0000256" key="8">
    <source>
        <dbReference type="ARBA" id="ARBA00022777"/>
    </source>
</evidence>
<keyword evidence="16" id="KW-1185">Reference proteome</keyword>
<keyword evidence="7 13" id="KW-0547">Nucleotide-binding</keyword>
<keyword evidence="12 13" id="KW-0342">GTP-binding</keyword>
<dbReference type="PANTHER" id="PTHR11109:SF7">
    <property type="entry name" value="GTP CYCLOHYDROLASE 1"/>
    <property type="match status" value="1"/>
</dbReference>
<comment type="subunit">
    <text evidence="13">Homopolymer.</text>
</comment>
<dbReference type="GO" id="GO:0005524">
    <property type="term" value="F:ATP binding"/>
    <property type="evidence" value="ECO:0007669"/>
    <property type="project" value="UniProtKB-KW"/>
</dbReference>
<dbReference type="Gene3D" id="3.30.1130.10">
    <property type="match status" value="1"/>
</dbReference>
<dbReference type="NCBIfam" id="TIGR01498">
    <property type="entry name" value="folK"/>
    <property type="match status" value="1"/>
</dbReference>
<keyword evidence="11" id="KW-0289">Folate biosynthesis</keyword>
<dbReference type="Pfam" id="PF01288">
    <property type="entry name" value="HPPK"/>
    <property type="match status" value="1"/>
</dbReference>
<evidence type="ECO:0000256" key="9">
    <source>
        <dbReference type="ARBA" id="ARBA00022801"/>
    </source>
</evidence>
<dbReference type="Gene3D" id="3.30.70.560">
    <property type="entry name" value="7,8-Dihydro-6-hydroxymethylpterin-pyrophosphokinase HPPK"/>
    <property type="match status" value="1"/>
</dbReference>
<dbReference type="OrthoDB" id="9801207at2"/>
<comment type="pathway">
    <text evidence="4 13">Cofactor biosynthesis; 7,8-dihydroneopterin triphosphate biosynthesis; 7,8-dihydroneopterin triphosphate from GTP: step 1/1.</text>
</comment>
<evidence type="ECO:0000313" key="16">
    <source>
        <dbReference type="Proteomes" id="UP000051015"/>
    </source>
</evidence>
<dbReference type="GO" id="GO:0003848">
    <property type="term" value="F:2-amino-4-hydroxy-6-hydroxymethyldihydropteridine diphosphokinase activity"/>
    <property type="evidence" value="ECO:0007669"/>
    <property type="project" value="UniProtKB-EC"/>
</dbReference>
<sequence length="351" mass="40645">MESIYLSLGSNIGDRQNYLKKALEHLGSESRLIIDKVSNYYETAPVGGVEQDAFLNIAAKIYTTCTPEELLNIIHKVEAKLNRSRKVHWGPRTLDIDIIFWGDRSINNEKLIIPHKETFKRLFVLIPLLDIYDKSSIFYKKIKQSITFLKQTEKEQKVIRVPEKEENTQTIKRVVKELLLAIGDDPQREGVRETPRRVAEMYQEIFSSQNQNEFQEYKVFETPKRDNSQMVLVKDISFYSMCEHHMLPFFGKAHVAYIPRNGRIIGLSKIPRLVDFVSRRLSLQEKITSDIADTLMEILDPVGVAVVVEARHMCVEMRGVKKSNSLTRTTYFTGDFNSNAQLRAEFLRVLN</sequence>
<dbReference type="CDD" id="cd00483">
    <property type="entry name" value="HPPK"/>
    <property type="match status" value="1"/>
</dbReference>
<keyword evidence="10" id="KW-0067">ATP-binding</keyword>
<keyword evidence="6" id="KW-0808">Transferase</keyword>
<dbReference type="InterPro" id="IPR043134">
    <property type="entry name" value="GTP-CH-I_N"/>
</dbReference>
<dbReference type="InterPro" id="IPR035907">
    <property type="entry name" value="Hppk_sf"/>
</dbReference>
<dbReference type="InterPro" id="IPR000550">
    <property type="entry name" value="Hppk"/>
</dbReference>
<evidence type="ECO:0000256" key="13">
    <source>
        <dbReference type="HAMAP-Rule" id="MF_00223"/>
    </source>
</evidence>
<evidence type="ECO:0000256" key="12">
    <source>
        <dbReference type="ARBA" id="ARBA00023134"/>
    </source>
</evidence>
<dbReference type="GO" id="GO:0006730">
    <property type="term" value="P:one-carbon metabolic process"/>
    <property type="evidence" value="ECO:0007669"/>
    <property type="project" value="UniProtKB-UniRule"/>
</dbReference>
<evidence type="ECO:0000256" key="10">
    <source>
        <dbReference type="ARBA" id="ARBA00022840"/>
    </source>
</evidence>
<dbReference type="NCBIfam" id="TIGR00063">
    <property type="entry name" value="folE"/>
    <property type="match status" value="1"/>
</dbReference>
<dbReference type="PROSITE" id="PS00794">
    <property type="entry name" value="HPPK"/>
    <property type="match status" value="1"/>
</dbReference>
<dbReference type="GO" id="GO:0046654">
    <property type="term" value="P:tetrahydrofolate biosynthetic process"/>
    <property type="evidence" value="ECO:0007669"/>
    <property type="project" value="UniProtKB-UniRule"/>
</dbReference>
<dbReference type="Gene3D" id="1.10.286.10">
    <property type="match status" value="1"/>
</dbReference>
<evidence type="ECO:0000256" key="11">
    <source>
        <dbReference type="ARBA" id="ARBA00022909"/>
    </source>
</evidence>
<dbReference type="PATRIC" id="fig|1423725.3.peg.621"/>
<keyword evidence="13" id="KW-0479">Metal-binding</keyword>
<keyword evidence="9 13" id="KW-0378">Hydrolase</keyword>
<dbReference type="Proteomes" id="UP000051015">
    <property type="component" value="Unassembled WGS sequence"/>
</dbReference>
<feature type="binding site" evidence="13">
    <location>
        <position position="242"/>
    </location>
    <ligand>
        <name>Zn(2+)</name>
        <dbReference type="ChEBI" id="CHEBI:29105"/>
    </ligand>
</feature>
<dbReference type="HAMAP" id="MF_00223">
    <property type="entry name" value="FolE"/>
    <property type="match status" value="1"/>
</dbReference>
<reference evidence="15 16" key="1">
    <citation type="journal article" date="2015" name="Genome Announc.">
        <title>Expanding the biotechnology potential of lactobacilli through comparative genomics of 213 strains and associated genera.</title>
        <authorList>
            <person name="Sun Z."/>
            <person name="Harris H.M."/>
            <person name="McCann A."/>
            <person name="Guo C."/>
            <person name="Argimon S."/>
            <person name="Zhang W."/>
            <person name="Yang X."/>
            <person name="Jeffery I.B."/>
            <person name="Cooney J.C."/>
            <person name="Kagawa T.F."/>
            <person name="Liu W."/>
            <person name="Song Y."/>
            <person name="Salvetti E."/>
            <person name="Wrobel A."/>
            <person name="Rasinkangas P."/>
            <person name="Parkhill J."/>
            <person name="Rea M.C."/>
            <person name="O'Sullivan O."/>
            <person name="Ritari J."/>
            <person name="Douillard F.P."/>
            <person name="Paul Ross R."/>
            <person name="Yang R."/>
            <person name="Briner A.E."/>
            <person name="Felis G.E."/>
            <person name="de Vos W.M."/>
            <person name="Barrangou R."/>
            <person name="Klaenhammer T.R."/>
            <person name="Caufield P.W."/>
            <person name="Cui Y."/>
            <person name="Zhang H."/>
            <person name="O'Toole P.W."/>
        </authorList>
    </citation>
    <scope>NUCLEOTIDE SEQUENCE [LARGE SCALE GENOMIC DNA]</scope>
    <source>
        <strain evidence="15 16">DSM 21051</strain>
    </source>
</reference>
<evidence type="ECO:0000256" key="5">
    <source>
        <dbReference type="ARBA" id="ARBA00022563"/>
    </source>
</evidence>
<dbReference type="GO" id="GO:0016301">
    <property type="term" value="F:kinase activity"/>
    <property type="evidence" value="ECO:0007669"/>
    <property type="project" value="UniProtKB-KW"/>
</dbReference>
<dbReference type="EC" id="3.5.4.16" evidence="13"/>
<organism evidence="15 16">
    <name type="scientific">Liquorilactobacillus aquaticus DSM 21051</name>
    <dbReference type="NCBI Taxonomy" id="1423725"/>
    <lineage>
        <taxon>Bacteria</taxon>
        <taxon>Bacillati</taxon>
        <taxon>Bacillota</taxon>
        <taxon>Bacilli</taxon>
        <taxon>Lactobacillales</taxon>
        <taxon>Lactobacillaceae</taxon>
        <taxon>Liquorilactobacillus</taxon>
    </lineage>
</organism>
<evidence type="ECO:0000256" key="2">
    <source>
        <dbReference type="ARBA" id="ARBA00001052"/>
    </source>
</evidence>
<protein>
    <recommendedName>
        <fullName evidence="13">GTP cyclohydrolase 1</fullName>
        <ecNumber evidence="13">3.5.4.16</ecNumber>
    </recommendedName>
    <alternativeName>
        <fullName evidence="13">GTP cyclohydrolase I</fullName>
        <shortName evidence="13">GTP-CH-I</shortName>
    </alternativeName>
</protein>
<comment type="similarity">
    <text evidence="13">Belongs to the GTP cyclohydrolase I family.</text>
</comment>
<dbReference type="NCBIfam" id="NF006825">
    <property type="entry name" value="PRK09347.1-2"/>
    <property type="match status" value="1"/>
</dbReference>
<keyword evidence="13" id="KW-0862">Zinc</keyword>
<dbReference type="GO" id="GO:0005737">
    <property type="term" value="C:cytoplasm"/>
    <property type="evidence" value="ECO:0007669"/>
    <property type="project" value="TreeGrafter"/>
</dbReference>
<comment type="caution">
    <text evidence="15">The sequence shown here is derived from an EMBL/GenBank/DDBJ whole genome shotgun (WGS) entry which is preliminary data.</text>
</comment>
<feature type="domain" description="7,8-dihydro-6-hydroxymethylpterin-pyrophosphokinase" evidence="14">
    <location>
        <begin position="88"/>
        <end position="99"/>
    </location>
</feature>
<dbReference type="UniPathway" id="UPA00848">
    <property type="reaction ID" value="UER00151"/>
</dbReference>
<evidence type="ECO:0000256" key="6">
    <source>
        <dbReference type="ARBA" id="ARBA00022679"/>
    </source>
</evidence>
<keyword evidence="8" id="KW-0418">Kinase</keyword>
<evidence type="ECO:0000259" key="14">
    <source>
        <dbReference type="PROSITE" id="PS00794"/>
    </source>
</evidence>
<gene>
    <name evidence="13" type="primary">folE</name>
    <name evidence="15" type="ORF">FC19_GL000601</name>
</gene>
<dbReference type="SUPFAM" id="SSF55083">
    <property type="entry name" value="6-hydroxymethyl-7,8-dihydropterin pyrophosphokinase, HPPK"/>
    <property type="match status" value="1"/>
</dbReference>
<dbReference type="InterPro" id="IPR001474">
    <property type="entry name" value="GTP_CycHdrlase_I"/>
</dbReference>
<dbReference type="EMBL" id="AYZD01000015">
    <property type="protein sequence ID" value="KRM96314.1"/>
    <property type="molecule type" value="Genomic_DNA"/>
</dbReference>
<dbReference type="PANTHER" id="PTHR11109">
    <property type="entry name" value="GTP CYCLOHYDROLASE I"/>
    <property type="match status" value="1"/>
</dbReference>
<proteinExistence type="inferred from homology"/>
<comment type="catalytic activity">
    <reaction evidence="2 13">
        <text>GTP + H2O = 7,8-dihydroneopterin 3'-triphosphate + formate + H(+)</text>
        <dbReference type="Rhea" id="RHEA:17473"/>
        <dbReference type="ChEBI" id="CHEBI:15377"/>
        <dbReference type="ChEBI" id="CHEBI:15378"/>
        <dbReference type="ChEBI" id="CHEBI:15740"/>
        <dbReference type="ChEBI" id="CHEBI:37565"/>
        <dbReference type="ChEBI" id="CHEBI:58462"/>
        <dbReference type="EC" id="3.5.4.16"/>
    </reaction>
</comment>
<dbReference type="RefSeq" id="WP_057875634.1">
    <property type="nucleotide sequence ID" value="NZ_AYZD01000015.1"/>
</dbReference>
<dbReference type="PROSITE" id="PS00859">
    <property type="entry name" value="GTP_CYCLOHYDROL_1_1"/>
    <property type="match status" value="1"/>
</dbReference>
<comment type="pathway">
    <text evidence="3">Cofactor biosynthesis; tetrahydrofolate biosynthesis; 2-amino-4-hydroxy-6-hydroxymethyl-7,8-dihydropteridine diphosphate from 7,8-dihydroneopterin triphosphate: step 4/4.</text>
</comment>
<feature type="binding site" evidence="13">
    <location>
        <position position="314"/>
    </location>
    <ligand>
        <name>Zn(2+)</name>
        <dbReference type="ChEBI" id="CHEBI:29105"/>
    </ligand>
</feature>
<dbReference type="Pfam" id="PF01227">
    <property type="entry name" value="GTP_cyclohydroI"/>
    <property type="match status" value="1"/>
</dbReference>
<name>A0A0R2CYI7_9LACO</name>
<dbReference type="InterPro" id="IPR020602">
    <property type="entry name" value="GTP_CycHdrlase_I_dom"/>
</dbReference>
<evidence type="ECO:0000256" key="7">
    <source>
        <dbReference type="ARBA" id="ARBA00022741"/>
    </source>
</evidence>
<feature type="binding site" evidence="13">
    <location>
        <position position="245"/>
    </location>
    <ligand>
        <name>Zn(2+)</name>
        <dbReference type="ChEBI" id="CHEBI:29105"/>
    </ligand>
</feature>
<dbReference type="GO" id="GO:0003934">
    <property type="term" value="F:GTP cyclohydrolase I activity"/>
    <property type="evidence" value="ECO:0007669"/>
    <property type="project" value="UniProtKB-UniRule"/>
</dbReference>
<dbReference type="AlphaFoldDB" id="A0A0R2CYI7"/>
<dbReference type="NCBIfam" id="NF006826">
    <property type="entry name" value="PRK09347.1-3"/>
    <property type="match status" value="1"/>
</dbReference>
<dbReference type="GO" id="GO:0008270">
    <property type="term" value="F:zinc ion binding"/>
    <property type="evidence" value="ECO:0007669"/>
    <property type="project" value="UniProtKB-UniRule"/>
</dbReference>
<dbReference type="GO" id="GO:0006729">
    <property type="term" value="P:tetrahydrobiopterin biosynthetic process"/>
    <property type="evidence" value="ECO:0007669"/>
    <property type="project" value="TreeGrafter"/>
</dbReference>
<dbReference type="SUPFAM" id="SSF55620">
    <property type="entry name" value="Tetrahydrobiopterin biosynthesis enzymes-like"/>
    <property type="match status" value="1"/>
</dbReference>
<comment type="catalytic activity">
    <reaction evidence="1">
        <text>6-hydroxymethyl-7,8-dihydropterin + ATP = (7,8-dihydropterin-6-yl)methyl diphosphate + AMP + H(+)</text>
        <dbReference type="Rhea" id="RHEA:11412"/>
        <dbReference type="ChEBI" id="CHEBI:15378"/>
        <dbReference type="ChEBI" id="CHEBI:30616"/>
        <dbReference type="ChEBI" id="CHEBI:44841"/>
        <dbReference type="ChEBI" id="CHEBI:72950"/>
        <dbReference type="ChEBI" id="CHEBI:456215"/>
        <dbReference type="EC" id="2.7.6.3"/>
    </reaction>
</comment>
<accession>A0A0R2CYI7</accession>
<keyword evidence="5 13" id="KW-0554">One-carbon metabolism</keyword>
<dbReference type="InterPro" id="IPR043133">
    <property type="entry name" value="GTP-CH-I_C/QueF"/>
</dbReference>
<dbReference type="GO" id="GO:0046656">
    <property type="term" value="P:folic acid biosynthetic process"/>
    <property type="evidence" value="ECO:0007669"/>
    <property type="project" value="UniProtKB-KW"/>
</dbReference>
<dbReference type="InterPro" id="IPR018234">
    <property type="entry name" value="GTP_CycHdrlase_I_CS"/>
</dbReference>
<dbReference type="FunFam" id="3.30.1130.10:FF:000001">
    <property type="entry name" value="GTP cyclohydrolase 1"/>
    <property type="match status" value="1"/>
</dbReference>
<evidence type="ECO:0000256" key="4">
    <source>
        <dbReference type="ARBA" id="ARBA00005080"/>
    </source>
</evidence>
<dbReference type="GO" id="GO:0005525">
    <property type="term" value="F:GTP binding"/>
    <property type="evidence" value="ECO:0007669"/>
    <property type="project" value="UniProtKB-KW"/>
</dbReference>
<dbReference type="UniPathway" id="UPA00077">
    <property type="reaction ID" value="UER00155"/>
</dbReference>
<evidence type="ECO:0000313" key="15">
    <source>
        <dbReference type="EMBL" id="KRM96314.1"/>
    </source>
</evidence>
<evidence type="ECO:0000256" key="1">
    <source>
        <dbReference type="ARBA" id="ARBA00000198"/>
    </source>
</evidence>
<evidence type="ECO:0000256" key="3">
    <source>
        <dbReference type="ARBA" id="ARBA00005051"/>
    </source>
</evidence>
<dbReference type="STRING" id="1423725.FC19_GL000601"/>